<dbReference type="Gene3D" id="3.20.20.100">
    <property type="entry name" value="NADP-dependent oxidoreductase domain"/>
    <property type="match status" value="1"/>
</dbReference>
<dbReference type="InterPro" id="IPR018170">
    <property type="entry name" value="Aldo/ket_reductase_CS"/>
</dbReference>
<dbReference type="PANTHER" id="PTHR43364">
    <property type="entry name" value="NADH-SPECIFIC METHYLGLYOXAL REDUCTASE-RELATED"/>
    <property type="match status" value="1"/>
</dbReference>
<feature type="domain" description="NADP-dependent oxidoreductase" evidence="1">
    <location>
        <begin position="16"/>
        <end position="291"/>
    </location>
</feature>
<dbReference type="GO" id="GO:0016491">
    <property type="term" value="F:oxidoreductase activity"/>
    <property type="evidence" value="ECO:0007669"/>
    <property type="project" value="InterPro"/>
</dbReference>
<reference evidence="2 3" key="1">
    <citation type="journal article" date="2014" name="Int. J. Syst. Evol. Microbiol.">
        <title>Complete genome sequence of Corynebacterium casei LMG S-19264T (=DSM 44701T), isolated from a smear-ripened cheese.</title>
        <authorList>
            <consortium name="US DOE Joint Genome Institute (JGI-PGF)"/>
            <person name="Walter F."/>
            <person name="Albersmeier A."/>
            <person name="Kalinowski J."/>
            <person name="Ruckert C."/>
        </authorList>
    </citation>
    <scope>NUCLEOTIDE SEQUENCE [LARGE SCALE GENOMIC DNA]</scope>
    <source>
        <strain evidence="2 3">KCTC 23968</strain>
    </source>
</reference>
<accession>A0A918KAA6</accession>
<gene>
    <name evidence="2" type="ORF">GCM10011309_02090</name>
</gene>
<protein>
    <submittedName>
        <fullName evidence="2">Aryl-alcohol dehydrogenase</fullName>
    </submittedName>
</protein>
<evidence type="ECO:0000313" key="3">
    <source>
        <dbReference type="Proteomes" id="UP000600865"/>
    </source>
</evidence>
<dbReference type="AlphaFoldDB" id="A0A918KAA6"/>
<proteinExistence type="predicted"/>
<sequence>MTSGLKLGQTDISIGKIAYGCWRFAQRDVATADRLIRTALDAGMNLIDTADIYGFSEFPDREDKGFGQAEVRLGEVLAAAPSLRKQMVLTTKGGIDAVRPYDSSYRYIMAAMDASLARLQTDYVDLYQIHRPDLSTPLRETARALNEIFQSGKARHIGVSNFTVAQTRALQSHLDTPIVTLQPEFSAIQQDAITDGTLDYGMETGATVLAWSPLGGGRLPTKDGAVQAALDEIALRYGISRSVAALAFTRAHGADVVPIIGTQTPQRITESGYAAQINLTGREFYDIVEAYRGQSMP</sequence>
<dbReference type="EMBL" id="BMYV01000001">
    <property type="protein sequence ID" value="GGX56808.1"/>
    <property type="molecule type" value="Genomic_DNA"/>
</dbReference>
<name>A0A918KAA6_9PROT</name>
<organism evidence="2 3">
    <name type="scientific">Litorimonas cladophorae</name>
    <dbReference type="NCBI Taxonomy" id="1220491"/>
    <lineage>
        <taxon>Bacteria</taxon>
        <taxon>Pseudomonadati</taxon>
        <taxon>Pseudomonadota</taxon>
        <taxon>Alphaproteobacteria</taxon>
        <taxon>Maricaulales</taxon>
        <taxon>Robiginitomaculaceae</taxon>
    </lineage>
</organism>
<dbReference type="PANTHER" id="PTHR43364:SF1">
    <property type="entry name" value="OXIDOREDUCTASE YDHF"/>
    <property type="match status" value="1"/>
</dbReference>
<evidence type="ECO:0000259" key="1">
    <source>
        <dbReference type="Pfam" id="PF00248"/>
    </source>
</evidence>
<dbReference type="SUPFAM" id="SSF51430">
    <property type="entry name" value="NAD(P)-linked oxidoreductase"/>
    <property type="match status" value="1"/>
</dbReference>
<dbReference type="PROSITE" id="PS00062">
    <property type="entry name" value="ALDOKETO_REDUCTASE_2"/>
    <property type="match status" value="1"/>
</dbReference>
<evidence type="ECO:0000313" key="2">
    <source>
        <dbReference type="EMBL" id="GGX56808.1"/>
    </source>
</evidence>
<dbReference type="InterPro" id="IPR036812">
    <property type="entry name" value="NAD(P)_OxRdtase_dom_sf"/>
</dbReference>
<keyword evidence="3" id="KW-1185">Reference proteome</keyword>
<dbReference type="Proteomes" id="UP000600865">
    <property type="component" value="Unassembled WGS sequence"/>
</dbReference>
<dbReference type="InterPro" id="IPR023210">
    <property type="entry name" value="NADP_OxRdtase_dom"/>
</dbReference>
<dbReference type="RefSeq" id="WP_189580136.1">
    <property type="nucleotide sequence ID" value="NZ_BMYV01000001.1"/>
</dbReference>
<dbReference type="Pfam" id="PF00248">
    <property type="entry name" value="Aldo_ket_red"/>
    <property type="match status" value="1"/>
</dbReference>
<comment type="caution">
    <text evidence="2">The sequence shown here is derived from an EMBL/GenBank/DDBJ whole genome shotgun (WGS) entry which is preliminary data.</text>
</comment>
<dbReference type="GO" id="GO:0005829">
    <property type="term" value="C:cytosol"/>
    <property type="evidence" value="ECO:0007669"/>
    <property type="project" value="TreeGrafter"/>
</dbReference>
<dbReference type="InterPro" id="IPR050523">
    <property type="entry name" value="AKR_Detox_Biosynth"/>
</dbReference>